<organism evidence="1">
    <name type="scientific">Prevotella sp. GTC17254</name>
    <dbReference type="NCBI Taxonomy" id="3236794"/>
    <lineage>
        <taxon>Bacteria</taxon>
        <taxon>Pseudomonadati</taxon>
        <taxon>Bacteroidota</taxon>
        <taxon>Bacteroidia</taxon>
        <taxon>Bacteroidales</taxon>
        <taxon>Prevotellaceae</taxon>
        <taxon>Prevotella</taxon>
    </lineage>
</organism>
<dbReference type="AlphaFoldDB" id="A0AB33IUK5"/>
<dbReference type="InterPro" id="IPR007922">
    <property type="entry name" value="DciA-like"/>
</dbReference>
<gene>
    <name evidence="1" type="ORF">GTC17254_08510</name>
</gene>
<dbReference type="EMBL" id="AP035786">
    <property type="protein sequence ID" value="BFO73254.1"/>
    <property type="molecule type" value="Genomic_DNA"/>
</dbReference>
<dbReference type="Pfam" id="PF05258">
    <property type="entry name" value="DciA"/>
    <property type="match status" value="1"/>
</dbReference>
<sequence length="96" mass="11003">MFKRQVLTLDEVLNKVLRVEGLEIPLKQKRLVDSWPIVVGPSIARYTQSVFIKNQTLMVKVSNPALRQDLSMMKGKLVGRLNEQVGGFIISDIRFY</sequence>
<reference evidence="1" key="1">
    <citation type="submission" date="2024-07" db="EMBL/GenBank/DDBJ databases">
        <title>Complete genome sequence of Prevotella sp. YM-2024 GTC17254.</title>
        <authorList>
            <person name="Hayashi M."/>
            <person name="Muto Y."/>
            <person name="Tanaka K."/>
            <person name="Niwa H."/>
        </authorList>
    </citation>
    <scope>NUCLEOTIDE SEQUENCE</scope>
    <source>
        <strain evidence="1">GTC17254</strain>
    </source>
</reference>
<proteinExistence type="predicted"/>
<dbReference type="PANTHER" id="PTHR36456">
    <property type="entry name" value="UPF0232 PROTEIN SCO3875"/>
    <property type="match status" value="1"/>
</dbReference>
<evidence type="ECO:0000313" key="1">
    <source>
        <dbReference type="EMBL" id="BFO73254.1"/>
    </source>
</evidence>
<dbReference type="PANTHER" id="PTHR36456:SF1">
    <property type="entry name" value="UPF0232 PROTEIN SCO3875"/>
    <property type="match status" value="1"/>
</dbReference>
<protein>
    <submittedName>
        <fullName evidence="1">DUF721 domain-containing protein</fullName>
    </submittedName>
</protein>
<name>A0AB33IUK5_9BACT</name>
<accession>A0AB33IUK5</accession>